<dbReference type="Proteomes" id="UP000008743">
    <property type="component" value="Unassembled WGS sequence"/>
</dbReference>
<organism evidence="5 6">
    <name type="scientific">Capsaspora owczarzaki (strain ATCC 30864)</name>
    <dbReference type="NCBI Taxonomy" id="595528"/>
    <lineage>
        <taxon>Eukaryota</taxon>
        <taxon>Filasterea</taxon>
        <taxon>Capsaspora</taxon>
    </lineage>
</organism>
<proteinExistence type="predicted"/>
<evidence type="ECO:0000256" key="3">
    <source>
        <dbReference type="SAM" id="MobiDB-lite"/>
    </source>
</evidence>
<dbReference type="GO" id="GO:0003723">
    <property type="term" value="F:RNA binding"/>
    <property type="evidence" value="ECO:0007669"/>
    <property type="project" value="InterPro"/>
</dbReference>
<dbReference type="GO" id="GO:0032259">
    <property type="term" value="P:methylation"/>
    <property type="evidence" value="ECO:0007669"/>
    <property type="project" value="UniProtKB-KW"/>
</dbReference>
<feature type="domain" description="tRNA/rRNA methyltransferase SpoU type" evidence="4">
    <location>
        <begin position="74"/>
        <end position="211"/>
    </location>
</feature>
<evidence type="ECO:0000313" key="5">
    <source>
        <dbReference type="EMBL" id="KJE94448.1"/>
    </source>
</evidence>
<reference evidence="6" key="1">
    <citation type="submission" date="2011-02" db="EMBL/GenBank/DDBJ databases">
        <title>The Genome Sequence of Capsaspora owczarzaki ATCC 30864.</title>
        <authorList>
            <person name="Russ C."/>
            <person name="Cuomo C."/>
            <person name="Burger G."/>
            <person name="Gray M.W."/>
            <person name="Holland P.W.H."/>
            <person name="King N."/>
            <person name="Lang F.B.F."/>
            <person name="Roger A.J."/>
            <person name="Ruiz-Trillo I."/>
            <person name="Young S.K."/>
            <person name="Zeng Q."/>
            <person name="Gargeya S."/>
            <person name="Alvarado L."/>
            <person name="Berlin A."/>
            <person name="Chapman S.B."/>
            <person name="Chen Z."/>
            <person name="Freedman E."/>
            <person name="Gellesch M."/>
            <person name="Goldberg J."/>
            <person name="Griggs A."/>
            <person name="Gujja S."/>
            <person name="Heilman E."/>
            <person name="Heiman D."/>
            <person name="Howarth C."/>
            <person name="Mehta T."/>
            <person name="Neiman D."/>
            <person name="Pearson M."/>
            <person name="Roberts A."/>
            <person name="Saif S."/>
            <person name="Shea T."/>
            <person name="Shenoy N."/>
            <person name="Sisk P."/>
            <person name="Stolte C."/>
            <person name="Sykes S."/>
            <person name="White J."/>
            <person name="Yandava C."/>
            <person name="Haas B."/>
            <person name="Nusbaum C."/>
            <person name="Birren B."/>
        </authorList>
    </citation>
    <scope>NUCLEOTIDE SEQUENCE</scope>
    <source>
        <strain evidence="6">ATCC 30864</strain>
    </source>
</reference>
<gene>
    <name evidence="5" type="ORF">CAOG_005087</name>
</gene>
<dbReference type="Pfam" id="PF00588">
    <property type="entry name" value="SpoU_methylase"/>
    <property type="match status" value="1"/>
</dbReference>
<accession>A0A0D2WSK3</accession>
<feature type="compositionally biased region" description="Low complexity" evidence="3">
    <location>
        <begin position="33"/>
        <end position="56"/>
    </location>
</feature>
<dbReference type="OMA" id="IVHINMF"/>
<evidence type="ECO:0000313" key="6">
    <source>
        <dbReference type="Proteomes" id="UP000008743"/>
    </source>
</evidence>
<sequence>MQAVRRRPIAAWIAATLYRSASTLSTSTPICSPPSNTSRSGSSSSSGSTSPSNEPRAQIRHKPSTPLPDGPRPLRIACSHLHSNVNLSQIVRAASCSGVTQILACGVGNKLKAEIAREGADHVRLEVRNSLNSSLQAWRAEGFRIVALEQAVSSKSIYDYRFDRNTVLVIGNEKSGLTQDILNLADDILEIPIYGMPYSHNVSAATAIAIYEYCKQYPRG</sequence>
<keyword evidence="2" id="KW-0808">Transferase</keyword>
<evidence type="ECO:0000256" key="1">
    <source>
        <dbReference type="ARBA" id="ARBA00022603"/>
    </source>
</evidence>
<evidence type="ECO:0000259" key="4">
    <source>
        <dbReference type="Pfam" id="PF00588"/>
    </source>
</evidence>
<keyword evidence="6" id="KW-1185">Reference proteome</keyword>
<dbReference type="STRING" id="595528.A0A0D2WSK3"/>
<dbReference type="GO" id="GO:0006396">
    <property type="term" value="P:RNA processing"/>
    <property type="evidence" value="ECO:0007669"/>
    <property type="project" value="InterPro"/>
</dbReference>
<dbReference type="RefSeq" id="XP_004346772.1">
    <property type="nucleotide sequence ID" value="XM_004346722.2"/>
</dbReference>
<name>A0A0D2WSK3_CAPO3</name>
<dbReference type="EMBL" id="KE346367">
    <property type="protein sequence ID" value="KJE94448.1"/>
    <property type="molecule type" value="Genomic_DNA"/>
</dbReference>
<feature type="region of interest" description="Disordered" evidence="3">
    <location>
        <begin position="24"/>
        <end position="73"/>
    </location>
</feature>
<dbReference type="OrthoDB" id="241340at2759"/>
<dbReference type="AlphaFoldDB" id="A0A0D2WSK3"/>
<dbReference type="PANTHER" id="PTHR46429:SF1">
    <property type="entry name" value="23S RRNA (GUANOSINE-2'-O-)-METHYLTRANSFERASE RLMB"/>
    <property type="match status" value="1"/>
</dbReference>
<dbReference type="eggNOG" id="KOG0839">
    <property type="taxonomic scope" value="Eukaryota"/>
</dbReference>
<dbReference type="InterPro" id="IPR001537">
    <property type="entry name" value="SpoU_MeTrfase"/>
</dbReference>
<dbReference type="InterPro" id="IPR004441">
    <property type="entry name" value="rRNA_MeTrfase_TrmH"/>
</dbReference>
<keyword evidence="1" id="KW-0489">Methyltransferase</keyword>
<dbReference type="Gene3D" id="3.40.1280.10">
    <property type="match status" value="1"/>
</dbReference>
<dbReference type="InterPro" id="IPR029028">
    <property type="entry name" value="Alpha/beta_knot_MTases"/>
</dbReference>
<dbReference type="InterPro" id="IPR029026">
    <property type="entry name" value="tRNA_m1G_MTases_N"/>
</dbReference>
<dbReference type="PANTHER" id="PTHR46429">
    <property type="entry name" value="23S RRNA (GUANOSINE-2'-O-)-METHYLTRANSFERASE RLMB"/>
    <property type="match status" value="1"/>
</dbReference>
<dbReference type="PhylomeDB" id="A0A0D2WSK3"/>
<dbReference type="GO" id="GO:0008173">
    <property type="term" value="F:RNA methyltransferase activity"/>
    <property type="evidence" value="ECO:0007669"/>
    <property type="project" value="InterPro"/>
</dbReference>
<evidence type="ECO:0000256" key="2">
    <source>
        <dbReference type="ARBA" id="ARBA00022679"/>
    </source>
</evidence>
<protein>
    <recommendedName>
        <fullName evidence="4">tRNA/rRNA methyltransferase SpoU type domain-containing protein</fullName>
    </recommendedName>
</protein>
<dbReference type="GO" id="GO:0005829">
    <property type="term" value="C:cytosol"/>
    <property type="evidence" value="ECO:0007669"/>
    <property type="project" value="TreeGrafter"/>
</dbReference>
<dbReference type="InParanoid" id="A0A0D2WSK3"/>
<dbReference type="SUPFAM" id="SSF75217">
    <property type="entry name" value="alpha/beta knot"/>
    <property type="match status" value="1"/>
</dbReference>